<dbReference type="SMART" id="SM00830">
    <property type="entry name" value="CM_2"/>
    <property type="match status" value="1"/>
</dbReference>
<accession>A0A1B1YW75</accession>
<comment type="pathway">
    <text evidence="5">Metabolic intermediate biosynthesis; prephenate biosynthesis; prephenate from chorismate: step 1/1.</text>
</comment>
<dbReference type="PROSITE" id="PS51171">
    <property type="entry name" value="PREPHENATE_DEHYDR_3"/>
    <property type="match status" value="1"/>
</dbReference>
<dbReference type="SUPFAM" id="SSF48600">
    <property type="entry name" value="Chorismate mutase II"/>
    <property type="match status" value="1"/>
</dbReference>
<feature type="domain" description="Chorismate mutase" evidence="20">
    <location>
        <begin position="1"/>
        <end position="92"/>
    </location>
</feature>
<dbReference type="FunFam" id="3.40.190.10:FF:000034">
    <property type="entry name" value="Chorismate mutase/prephenate dehydratase"/>
    <property type="match status" value="1"/>
</dbReference>
<dbReference type="PANTHER" id="PTHR21022">
    <property type="entry name" value="PREPHENATE DEHYDRATASE P PROTEIN"/>
    <property type="match status" value="1"/>
</dbReference>
<dbReference type="GO" id="GO:0046417">
    <property type="term" value="P:chorismate metabolic process"/>
    <property type="evidence" value="ECO:0007669"/>
    <property type="project" value="InterPro"/>
</dbReference>
<dbReference type="UniPathway" id="UPA00121">
    <property type="reaction ID" value="UER00345"/>
</dbReference>
<dbReference type="PIRSF" id="PIRSF001500">
    <property type="entry name" value="Chor_mut_pdt_Ppr"/>
    <property type="match status" value="1"/>
</dbReference>
<evidence type="ECO:0000256" key="9">
    <source>
        <dbReference type="ARBA" id="ARBA00022490"/>
    </source>
</evidence>
<proteinExistence type="predicted"/>
<dbReference type="Pfam" id="PF00800">
    <property type="entry name" value="PDT"/>
    <property type="match status" value="1"/>
</dbReference>
<dbReference type="InParanoid" id="A0A1B1YW75"/>
<evidence type="ECO:0000313" key="23">
    <source>
        <dbReference type="EMBL" id="ANX04989.1"/>
    </source>
</evidence>
<dbReference type="InterPro" id="IPR010957">
    <property type="entry name" value="G/b/e-P-prot_chorismate_mutase"/>
</dbReference>
<dbReference type="InterPro" id="IPR002912">
    <property type="entry name" value="ACT_dom"/>
</dbReference>
<dbReference type="NCBIfam" id="TIGR01807">
    <property type="entry name" value="CM_P2"/>
    <property type="match status" value="1"/>
</dbReference>
<evidence type="ECO:0000256" key="10">
    <source>
        <dbReference type="ARBA" id="ARBA00022605"/>
    </source>
</evidence>
<feature type="site" description="Essential for prephenate dehydratase activity" evidence="19">
    <location>
        <position position="260"/>
    </location>
</feature>
<comment type="catalytic activity">
    <reaction evidence="18">
        <text>prephenate + H(+) = 3-phenylpyruvate + CO2 + H2O</text>
        <dbReference type="Rhea" id="RHEA:21648"/>
        <dbReference type="ChEBI" id="CHEBI:15377"/>
        <dbReference type="ChEBI" id="CHEBI:15378"/>
        <dbReference type="ChEBI" id="CHEBI:16526"/>
        <dbReference type="ChEBI" id="CHEBI:18005"/>
        <dbReference type="ChEBI" id="CHEBI:29934"/>
        <dbReference type="EC" id="4.2.1.51"/>
    </reaction>
</comment>
<dbReference type="FunFam" id="3.40.190.10:FF:000029">
    <property type="entry name" value="Chorismate mutase/Prephenate dehydratase"/>
    <property type="match status" value="1"/>
</dbReference>
<dbReference type="Gene3D" id="1.20.59.10">
    <property type="entry name" value="Chorismate mutase"/>
    <property type="match status" value="1"/>
</dbReference>
<dbReference type="CDD" id="cd04905">
    <property type="entry name" value="ACT_CM-PDT"/>
    <property type="match status" value="1"/>
</dbReference>
<evidence type="ECO:0000256" key="19">
    <source>
        <dbReference type="PIRSR" id="PIRSR001500-2"/>
    </source>
</evidence>
<feature type="domain" description="ACT" evidence="22">
    <location>
        <begin position="279"/>
        <end position="356"/>
    </location>
</feature>
<comment type="subcellular location">
    <subcellularLocation>
        <location evidence="3">Cytoplasm</location>
    </subcellularLocation>
</comment>
<evidence type="ECO:0000256" key="17">
    <source>
        <dbReference type="ARBA" id="ARBA00031520"/>
    </source>
</evidence>
<dbReference type="OrthoDB" id="9802281at2"/>
<evidence type="ECO:0000256" key="1">
    <source>
        <dbReference type="ARBA" id="ARBA00000824"/>
    </source>
</evidence>
<dbReference type="GO" id="GO:0004106">
    <property type="term" value="F:chorismate mutase activity"/>
    <property type="evidence" value="ECO:0007669"/>
    <property type="project" value="UniProtKB-EC"/>
</dbReference>
<dbReference type="GO" id="GO:0004664">
    <property type="term" value="F:prephenate dehydratase activity"/>
    <property type="evidence" value="ECO:0007669"/>
    <property type="project" value="UniProtKB-EC"/>
</dbReference>
<dbReference type="InterPro" id="IPR018528">
    <property type="entry name" value="Preph_deHydtase_CS"/>
</dbReference>
<evidence type="ECO:0000256" key="11">
    <source>
        <dbReference type="ARBA" id="ARBA00023141"/>
    </source>
</evidence>
<evidence type="ECO:0000256" key="4">
    <source>
        <dbReference type="ARBA" id="ARBA00004741"/>
    </source>
</evidence>
<keyword evidence="24" id="KW-1185">Reference proteome</keyword>
<evidence type="ECO:0000256" key="14">
    <source>
        <dbReference type="ARBA" id="ARBA00023239"/>
    </source>
</evidence>
<feature type="domain" description="Prephenate dehydratase" evidence="21">
    <location>
        <begin position="92"/>
        <end position="267"/>
    </location>
</feature>
<dbReference type="KEGG" id="gbi:PG2T_12935"/>
<comment type="function">
    <text evidence="2">Catalyzes the Claisen rearrangement of chorismate to prephenate and the decarboxylation/dehydration of prephenate to phenylpyruvate.</text>
</comment>
<dbReference type="Proteomes" id="UP000092952">
    <property type="component" value="Chromosome"/>
</dbReference>
<organism evidence="23 24">
    <name type="scientific">Immundisolibacter cernigliae</name>
    <dbReference type="NCBI Taxonomy" id="1810504"/>
    <lineage>
        <taxon>Bacteria</taxon>
        <taxon>Pseudomonadati</taxon>
        <taxon>Pseudomonadota</taxon>
        <taxon>Gammaproteobacteria</taxon>
        <taxon>Immundisolibacterales</taxon>
        <taxon>Immundisolibacteraceae</taxon>
        <taxon>Immundisolibacter</taxon>
    </lineage>
</organism>
<dbReference type="InterPro" id="IPR001086">
    <property type="entry name" value="Preph_deHydtase"/>
</dbReference>
<dbReference type="FunFam" id="1.20.59.10:FF:000004">
    <property type="entry name" value="Prephenate dehydratase"/>
    <property type="match status" value="1"/>
</dbReference>
<dbReference type="FunFam" id="3.30.70.260:FF:000012">
    <property type="entry name" value="Prephenate dehydratase"/>
    <property type="match status" value="1"/>
</dbReference>
<dbReference type="NCBIfam" id="NF008865">
    <property type="entry name" value="PRK11898.1"/>
    <property type="match status" value="1"/>
</dbReference>
<dbReference type="InterPro" id="IPR036979">
    <property type="entry name" value="CM_dom_sf"/>
</dbReference>
<keyword evidence="14" id="KW-0456">Lyase</keyword>
<dbReference type="PROSITE" id="PS00857">
    <property type="entry name" value="PREPHENATE_DEHYDR_1"/>
    <property type="match status" value="1"/>
</dbReference>
<dbReference type="InterPro" id="IPR002701">
    <property type="entry name" value="CM_II_prokaryot"/>
</dbReference>
<evidence type="ECO:0000256" key="12">
    <source>
        <dbReference type="ARBA" id="ARBA00023222"/>
    </source>
</evidence>
<dbReference type="Pfam" id="PF01817">
    <property type="entry name" value="CM_2"/>
    <property type="match status" value="1"/>
</dbReference>
<dbReference type="InterPro" id="IPR045865">
    <property type="entry name" value="ACT-like_dom_sf"/>
</dbReference>
<dbReference type="UniPathway" id="UPA00120">
    <property type="reaction ID" value="UER00203"/>
</dbReference>
<dbReference type="Gene3D" id="3.30.70.260">
    <property type="match status" value="1"/>
</dbReference>
<dbReference type="GO" id="GO:0005737">
    <property type="term" value="C:cytoplasm"/>
    <property type="evidence" value="ECO:0007669"/>
    <property type="project" value="UniProtKB-SubCell"/>
</dbReference>
<dbReference type="FunCoup" id="A0A1B1YW75">
    <property type="interactions" value="466"/>
</dbReference>
<dbReference type="InterPro" id="IPR008242">
    <property type="entry name" value="Chor_mutase/pphenate_deHydtase"/>
</dbReference>
<keyword evidence="9" id="KW-0963">Cytoplasm</keyword>
<gene>
    <name evidence="23" type="ORF">PG2T_12935</name>
</gene>
<dbReference type="STRING" id="1810504.PG2T_12935"/>
<dbReference type="SUPFAM" id="SSF55021">
    <property type="entry name" value="ACT-like"/>
    <property type="match status" value="1"/>
</dbReference>
<dbReference type="Pfam" id="PF01842">
    <property type="entry name" value="ACT"/>
    <property type="match status" value="1"/>
</dbReference>
<dbReference type="PROSITE" id="PS00858">
    <property type="entry name" value="PREPHENATE_DEHYDR_2"/>
    <property type="match status" value="1"/>
</dbReference>
<keyword evidence="12" id="KW-0584">Phenylalanine biosynthesis</keyword>
<dbReference type="EC" id="5.4.99.5" evidence="6"/>
<keyword evidence="10" id="KW-0028">Amino-acid biosynthesis</keyword>
<evidence type="ECO:0000256" key="2">
    <source>
        <dbReference type="ARBA" id="ARBA00002364"/>
    </source>
</evidence>
<name>A0A1B1YW75_9GAMM</name>
<dbReference type="CDD" id="cd13630">
    <property type="entry name" value="PBP2_PDT_1"/>
    <property type="match status" value="1"/>
</dbReference>
<evidence type="ECO:0000259" key="21">
    <source>
        <dbReference type="PROSITE" id="PS51171"/>
    </source>
</evidence>
<dbReference type="PANTHER" id="PTHR21022:SF19">
    <property type="entry name" value="PREPHENATE DEHYDRATASE-RELATED"/>
    <property type="match status" value="1"/>
</dbReference>
<evidence type="ECO:0000256" key="7">
    <source>
        <dbReference type="ARBA" id="ARBA00013147"/>
    </source>
</evidence>
<dbReference type="EC" id="4.2.1.51" evidence="7"/>
<evidence type="ECO:0000256" key="13">
    <source>
        <dbReference type="ARBA" id="ARBA00023235"/>
    </source>
</evidence>
<dbReference type="Gene3D" id="3.40.190.10">
    <property type="entry name" value="Periplasmic binding protein-like II"/>
    <property type="match status" value="2"/>
</dbReference>
<dbReference type="AlphaFoldDB" id="A0A1B1YW75"/>
<reference evidence="24" key="1">
    <citation type="submission" date="2016-03" db="EMBL/GenBank/DDBJ databases">
        <title>Complete genome sequence of Solimmundus cernigliae, representing a novel lineage of polycyclic aromatic hydrocarbon degraders within the Gammaproteobacteria.</title>
        <authorList>
            <person name="Singleton D.R."/>
            <person name="Dickey A.N."/>
            <person name="Scholl E.H."/>
            <person name="Wright F.A."/>
            <person name="Aitken M.D."/>
        </authorList>
    </citation>
    <scope>NUCLEOTIDE SEQUENCE [LARGE SCALE GENOMIC DNA]</scope>
    <source>
        <strain evidence="24">TR3.2</strain>
    </source>
</reference>
<evidence type="ECO:0000256" key="8">
    <source>
        <dbReference type="ARBA" id="ARBA00014401"/>
    </source>
</evidence>
<comment type="pathway">
    <text evidence="4">Amino-acid biosynthesis; L-phenylalanine biosynthesis; phenylpyruvate from prephenate: step 1/1.</text>
</comment>
<dbReference type="EMBL" id="CP014671">
    <property type="protein sequence ID" value="ANX04989.1"/>
    <property type="molecule type" value="Genomic_DNA"/>
</dbReference>
<evidence type="ECO:0000259" key="22">
    <source>
        <dbReference type="PROSITE" id="PS51671"/>
    </source>
</evidence>
<evidence type="ECO:0000256" key="3">
    <source>
        <dbReference type="ARBA" id="ARBA00004496"/>
    </source>
</evidence>
<sequence length="363" mass="39185">MKQDGKLAQIRRRIDAIDGELLRLLSERAACAQQVAEVKQAAGEMVFYRPEREAQVLRQVAAANPGPLPDEAVTHIFREIMSACLALERPLTVAYLGPPGTFSQDATHKHFGQAISSLPQTTIEQVFREVDAGAADYGVVPIENSTEGAVTHTLDMFLSTPLTICGEVELAVHQQLLSKVPDLAGVKQIYSHAQSLAQCRRWLAGHLPGVACEAVSSNAEAARRAASEAGAAAIAGESAGRLYELTCLAANIEDEPGNTTRFLVIGRHDTQPSGRDKTSLLLSTGNRPGALASLLEPLRRHGISMTRIESRPARTGRWQYVFFIDIEGHVQDAPVQQVLTELREVTALCKVLGAYPRATGDAP</sequence>
<protein>
    <recommendedName>
        <fullName evidence="8">Bifunctional chorismate mutase/prephenate dehydratase</fullName>
        <ecNumber evidence="7">4.2.1.51</ecNumber>
        <ecNumber evidence="6">5.4.99.5</ecNumber>
    </recommendedName>
    <alternativeName>
        <fullName evidence="17">Chorismate mutase-prephenate dehydratase</fullName>
    </alternativeName>
    <alternativeName>
        <fullName evidence="16">p-protein</fullName>
    </alternativeName>
</protein>
<dbReference type="SUPFAM" id="SSF53850">
    <property type="entry name" value="Periplasmic binding protein-like II"/>
    <property type="match status" value="1"/>
</dbReference>
<evidence type="ECO:0000256" key="15">
    <source>
        <dbReference type="ARBA" id="ARBA00023268"/>
    </source>
</evidence>
<dbReference type="InterPro" id="IPR036263">
    <property type="entry name" value="Chorismate_II_sf"/>
</dbReference>
<dbReference type="PROSITE" id="PS51671">
    <property type="entry name" value="ACT"/>
    <property type="match status" value="1"/>
</dbReference>
<comment type="catalytic activity">
    <reaction evidence="1">
        <text>chorismate = prephenate</text>
        <dbReference type="Rhea" id="RHEA:13897"/>
        <dbReference type="ChEBI" id="CHEBI:29748"/>
        <dbReference type="ChEBI" id="CHEBI:29934"/>
        <dbReference type="EC" id="5.4.99.5"/>
    </reaction>
</comment>
<dbReference type="PROSITE" id="PS51168">
    <property type="entry name" value="CHORISMATE_MUT_2"/>
    <property type="match status" value="1"/>
</dbReference>
<dbReference type="GO" id="GO:0009094">
    <property type="term" value="P:L-phenylalanine biosynthetic process"/>
    <property type="evidence" value="ECO:0007669"/>
    <property type="project" value="UniProtKB-UniPathway"/>
</dbReference>
<evidence type="ECO:0000256" key="5">
    <source>
        <dbReference type="ARBA" id="ARBA00004817"/>
    </source>
</evidence>
<keyword evidence="13" id="KW-0413">Isomerase</keyword>
<keyword evidence="15" id="KW-0511">Multifunctional enzyme</keyword>
<evidence type="ECO:0000256" key="6">
    <source>
        <dbReference type="ARBA" id="ARBA00012404"/>
    </source>
</evidence>
<evidence type="ECO:0000256" key="18">
    <source>
        <dbReference type="ARBA" id="ARBA00047848"/>
    </source>
</evidence>
<evidence type="ECO:0000256" key="16">
    <source>
        <dbReference type="ARBA" id="ARBA00031175"/>
    </source>
</evidence>
<keyword evidence="11" id="KW-0057">Aromatic amino acid biosynthesis</keyword>
<evidence type="ECO:0000313" key="24">
    <source>
        <dbReference type="Proteomes" id="UP000092952"/>
    </source>
</evidence>
<evidence type="ECO:0000259" key="20">
    <source>
        <dbReference type="PROSITE" id="PS51168"/>
    </source>
</evidence>